<evidence type="ECO:0000256" key="8">
    <source>
        <dbReference type="ARBA" id="ARBA00023170"/>
    </source>
</evidence>
<evidence type="ECO:0000256" key="2">
    <source>
        <dbReference type="ARBA" id="ARBA00022475"/>
    </source>
</evidence>
<evidence type="ECO:0000259" key="11">
    <source>
        <dbReference type="PROSITE" id="PS50262"/>
    </source>
</evidence>
<evidence type="ECO:0000256" key="10">
    <source>
        <dbReference type="SAM" id="Phobius"/>
    </source>
</evidence>
<dbReference type="SMART" id="SM01381">
    <property type="entry name" value="7TM_GPCR_Srsx"/>
    <property type="match status" value="1"/>
</dbReference>
<feature type="domain" description="G-protein coupled receptors family 1 profile" evidence="11">
    <location>
        <begin position="49"/>
        <end position="318"/>
    </location>
</feature>
<dbReference type="PRINTS" id="PR00237">
    <property type="entry name" value="GPCRRHODOPSN"/>
</dbReference>
<name>A0A913YC20_EXADI</name>
<dbReference type="CDD" id="cd14967">
    <property type="entry name" value="7tmA_amine_R-like"/>
    <property type="match status" value="1"/>
</dbReference>
<reference evidence="12" key="1">
    <citation type="submission" date="2022-11" db="UniProtKB">
        <authorList>
            <consortium name="EnsemblMetazoa"/>
        </authorList>
    </citation>
    <scope>IDENTIFICATION</scope>
</reference>
<protein>
    <recommendedName>
        <fullName evidence="11">G-protein coupled receptors family 1 profile domain-containing protein</fullName>
    </recommendedName>
</protein>
<feature type="transmembrane region" description="Helical" evidence="10">
    <location>
        <begin position="150"/>
        <end position="174"/>
    </location>
</feature>
<dbReference type="Pfam" id="PF00001">
    <property type="entry name" value="7tm_1"/>
    <property type="match status" value="1"/>
</dbReference>
<feature type="transmembrane region" description="Helical" evidence="10">
    <location>
        <begin position="37"/>
        <end position="59"/>
    </location>
</feature>
<dbReference type="GO" id="GO:0043410">
    <property type="term" value="P:positive regulation of MAPK cascade"/>
    <property type="evidence" value="ECO:0007669"/>
    <property type="project" value="TreeGrafter"/>
</dbReference>
<feature type="transmembrane region" description="Helical" evidence="10">
    <location>
        <begin position="194"/>
        <end position="219"/>
    </location>
</feature>
<dbReference type="Proteomes" id="UP000887567">
    <property type="component" value="Unplaced"/>
</dbReference>
<feature type="transmembrane region" description="Helical" evidence="10">
    <location>
        <begin position="108"/>
        <end position="129"/>
    </location>
</feature>
<dbReference type="OrthoDB" id="5977853at2759"/>
<evidence type="ECO:0000256" key="4">
    <source>
        <dbReference type="ARBA" id="ARBA00022989"/>
    </source>
</evidence>
<evidence type="ECO:0000313" key="12">
    <source>
        <dbReference type="EnsemblMetazoa" id="XP_020917446.1"/>
    </source>
</evidence>
<evidence type="ECO:0000256" key="5">
    <source>
        <dbReference type="ARBA" id="ARBA00023040"/>
    </source>
</evidence>
<dbReference type="InterPro" id="IPR017452">
    <property type="entry name" value="GPCR_Rhodpsn_7TM"/>
</dbReference>
<keyword evidence="6 10" id="KW-0472">Membrane</keyword>
<dbReference type="InterPro" id="IPR000276">
    <property type="entry name" value="GPCR_Rhodpsn"/>
</dbReference>
<keyword evidence="5" id="KW-0297">G-protein coupled receptor</keyword>
<dbReference type="KEGG" id="epa:110254752"/>
<dbReference type="EnsemblMetazoa" id="XM_021061787.2">
    <property type="protein sequence ID" value="XP_020917446.1"/>
    <property type="gene ID" value="LOC110254752"/>
</dbReference>
<accession>A0A913YC20</accession>
<dbReference type="PROSITE" id="PS50262">
    <property type="entry name" value="G_PROTEIN_RECEP_F1_2"/>
    <property type="match status" value="1"/>
</dbReference>
<evidence type="ECO:0000313" key="13">
    <source>
        <dbReference type="Proteomes" id="UP000887567"/>
    </source>
</evidence>
<keyword evidence="3 10" id="KW-0812">Transmembrane</keyword>
<feature type="transmembrane region" description="Helical" evidence="10">
    <location>
        <begin position="66"/>
        <end position="88"/>
    </location>
</feature>
<proteinExistence type="predicted"/>
<evidence type="ECO:0000256" key="3">
    <source>
        <dbReference type="ARBA" id="ARBA00022692"/>
    </source>
</evidence>
<dbReference type="GeneID" id="110254752"/>
<dbReference type="RefSeq" id="XP_020917446.1">
    <property type="nucleotide sequence ID" value="XM_021061787.2"/>
</dbReference>
<keyword evidence="9" id="KW-0807">Transducer</keyword>
<dbReference type="PANTHER" id="PTHR24248">
    <property type="entry name" value="ADRENERGIC RECEPTOR-RELATED G-PROTEIN COUPLED RECEPTOR"/>
    <property type="match status" value="1"/>
</dbReference>
<evidence type="ECO:0000256" key="7">
    <source>
        <dbReference type="ARBA" id="ARBA00023157"/>
    </source>
</evidence>
<keyword evidence="7" id="KW-1015">Disulfide bond</keyword>
<dbReference type="OMA" id="FWIWVDL"/>
<keyword evidence="2" id="KW-1003">Cell membrane</keyword>
<evidence type="ECO:0000256" key="6">
    <source>
        <dbReference type="ARBA" id="ARBA00023136"/>
    </source>
</evidence>
<dbReference type="GO" id="GO:0071880">
    <property type="term" value="P:adenylate cyclase-activating adrenergic receptor signaling pathway"/>
    <property type="evidence" value="ECO:0007669"/>
    <property type="project" value="TreeGrafter"/>
</dbReference>
<evidence type="ECO:0000256" key="9">
    <source>
        <dbReference type="ARBA" id="ARBA00023224"/>
    </source>
</evidence>
<dbReference type="GO" id="GO:0004993">
    <property type="term" value="F:G protein-coupled serotonin receptor activity"/>
    <property type="evidence" value="ECO:0007669"/>
    <property type="project" value="UniProtKB-ARBA"/>
</dbReference>
<keyword evidence="13" id="KW-1185">Reference proteome</keyword>
<dbReference type="SUPFAM" id="SSF81321">
    <property type="entry name" value="Family A G protein-coupled receptor-like"/>
    <property type="match status" value="1"/>
</dbReference>
<feature type="transmembrane region" description="Helical" evidence="10">
    <location>
        <begin position="298"/>
        <end position="321"/>
    </location>
</feature>
<keyword evidence="8" id="KW-0675">Receptor</keyword>
<sequence>MSTSSLGKPNASMNINESTSLTTCSQPTTVENIANGLFLIFIALVTVAGNSSICFAILWNNSLHRFTNYIVVSFAISDLMVGIFSLPFRIHQTLHNTAWCLGENACIFWVWVDLFCRTAAFANLALIALDRFIATKYPHTYHRKITTWSGCCCLVIVWLDALIVSTSSLTNWTLPDALVFGHNNLGCSKTPDAYFYTFSAVVGFFLPLCIIGLSYSYVLKVAVSNWKAKSKAAVNPIPPPIVDGNRTSDRIALVREIKAAQTLAIVIGSFLVCWLPVFVIVLVLYWCSTCFKGVNKPVNIIFVYILPNITSALNPIIFFIFSRKLREAFLKFCNSITKVVSRY</sequence>
<organism evidence="12 13">
    <name type="scientific">Exaiptasia diaphana</name>
    <name type="common">Tropical sea anemone</name>
    <name type="synonym">Aiptasia pulchella</name>
    <dbReference type="NCBI Taxonomy" id="2652724"/>
    <lineage>
        <taxon>Eukaryota</taxon>
        <taxon>Metazoa</taxon>
        <taxon>Cnidaria</taxon>
        <taxon>Anthozoa</taxon>
        <taxon>Hexacorallia</taxon>
        <taxon>Actiniaria</taxon>
        <taxon>Aiptasiidae</taxon>
        <taxon>Exaiptasia</taxon>
    </lineage>
</organism>
<dbReference type="GO" id="GO:0005886">
    <property type="term" value="C:plasma membrane"/>
    <property type="evidence" value="ECO:0007669"/>
    <property type="project" value="UniProtKB-SubCell"/>
</dbReference>
<keyword evidence="4 10" id="KW-1133">Transmembrane helix</keyword>
<evidence type="ECO:0000256" key="1">
    <source>
        <dbReference type="ARBA" id="ARBA00004651"/>
    </source>
</evidence>
<dbReference type="Gene3D" id="1.20.1070.10">
    <property type="entry name" value="Rhodopsin 7-helix transmembrane proteins"/>
    <property type="match status" value="1"/>
</dbReference>
<dbReference type="AlphaFoldDB" id="A0A913YC20"/>
<feature type="transmembrane region" description="Helical" evidence="10">
    <location>
        <begin position="263"/>
        <end position="286"/>
    </location>
</feature>
<dbReference type="PANTHER" id="PTHR24248:SF199">
    <property type="entry name" value="IP13425P-RELATED"/>
    <property type="match status" value="1"/>
</dbReference>
<comment type="subcellular location">
    <subcellularLocation>
        <location evidence="1">Cell membrane</location>
        <topology evidence="1">Multi-pass membrane protein</topology>
    </subcellularLocation>
</comment>